<accession>I1BHT3</accession>
<dbReference type="OrthoDB" id="2430203at2759"/>
<dbReference type="EMBL" id="CH476732">
    <property type="protein sequence ID" value="EIE75763.1"/>
    <property type="molecule type" value="Genomic_DNA"/>
</dbReference>
<dbReference type="GeneID" id="93607439"/>
<reference evidence="1 2" key="1">
    <citation type="journal article" date="2009" name="PLoS Genet.">
        <title>Genomic analysis of the basal lineage fungus Rhizopus oryzae reveals a whole-genome duplication.</title>
        <authorList>
            <person name="Ma L.-J."/>
            <person name="Ibrahim A.S."/>
            <person name="Skory C."/>
            <person name="Grabherr M.G."/>
            <person name="Burger G."/>
            <person name="Butler M."/>
            <person name="Elias M."/>
            <person name="Idnurm A."/>
            <person name="Lang B.F."/>
            <person name="Sone T."/>
            <person name="Abe A."/>
            <person name="Calvo S.E."/>
            <person name="Corrochano L.M."/>
            <person name="Engels R."/>
            <person name="Fu J."/>
            <person name="Hansberg W."/>
            <person name="Kim J.-M."/>
            <person name="Kodira C.D."/>
            <person name="Koehrsen M.J."/>
            <person name="Liu B."/>
            <person name="Miranda-Saavedra D."/>
            <person name="O'Leary S."/>
            <person name="Ortiz-Castellanos L."/>
            <person name="Poulter R."/>
            <person name="Rodriguez-Romero J."/>
            <person name="Ruiz-Herrera J."/>
            <person name="Shen Y.-Q."/>
            <person name="Zeng Q."/>
            <person name="Galagan J."/>
            <person name="Birren B.W."/>
            <person name="Cuomo C.A."/>
            <person name="Wickes B.L."/>
        </authorList>
    </citation>
    <scope>NUCLEOTIDE SEQUENCE [LARGE SCALE GENOMIC DNA]</scope>
    <source>
        <strain evidence="2">RA 99-880 / ATCC MYA-4621 / FGSC 9543 / NRRL 43880</strain>
    </source>
</reference>
<dbReference type="PANTHER" id="PTHR33977">
    <property type="entry name" value="ZINC ION BINDING PROTEIN"/>
    <property type="match status" value="1"/>
</dbReference>
<gene>
    <name evidence="1" type="ORF">RO3G_00467</name>
</gene>
<dbReference type="InParanoid" id="I1BHT3"/>
<sequence>MMCCLQKNVYEEDKDQFLQMITAFQLDYGDQSKFMDYFTRNWYTKDKMKVWSRSFKGRQYSHMLTNNYIESWHNQLKTMFLGRVRNKRLDKLVFVLVNDVEYYLNQEFERVVQGNGTMSPFFKQQRLRELEAEEVDEEARSDMMTGPITLENSGNCRYMVCSFVEGASVGYSIEVTEDNLIMSCTCYDFEKRHQPLVFTQQLLTMSKNTKKLSCKQYLKENSENVSLVNFYENFNFETRPNAENSLQGAVFTLNKKPKKIKEALMNY</sequence>
<evidence type="ECO:0000313" key="2">
    <source>
        <dbReference type="Proteomes" id="UP000009138"/>
    </source>
</evidence>
<dbReference type="VEuPathDB" id="FungiDB:RO3G_00467"/>
<dbReference type="PANTHER" id="PTHR33977:SF1">
    <property type="entry name" value="ZINC ION BINDING PROTEIN"/>
    <property type="match status" value="1"/>
</dbReference>
<dbReference type="AlphaFoldDB" id="I1BHT3"/>
<name>I1BHT3_RHIO9</name>
<proteinExistence type="predicted"/>
<dbReference type="STRING" id="246409.I1BHT3"/>
<evidence type="ECO:0000313" key="1">
    <source>
        <dbReference type="EMBL" id="EIE75763.1"/>
    </source>
</evidence>
<dbReference type="eggNOG" id="ENOG502TDHX">
    <property type="taxonomic scope" value="Eukaryota"/>
</dbReference>
<dbReference type="RefSeq" id="XP_067511159.1">
    <property type="nucleotide sequence ID" value="XM_067655058.1"/>
</dbReference>
<organism evidence="1 2">
    <name type="scientific">Rhizopus delemar (strain RA 99-880 / ATCC MYA-4621 / FGSC 9543 / NRRL 43880)</name>
    <name type="common">Mucormycosis agent</name>
    <name type="synonym">Rhizopus arrhizus var. delemar</name>
    <dbReference type="NCBI Taxonomy" id="246409"/>
    <lineage>
        <taxon>Eukaryota</taxon>
        <taxon>Fungi</taxon>
        <taxon>Fungi incertae sedis</taxon>
        <taxon>Mucoromycota</taxon>
        <taxon>Mucoromycotina</taxon>
        <taxon>Mucoromycetes</taxon>
        <taxon>Mucorales</taxon>
        <taxon>Mucorineae</taxon>
        <taxon>Rhizopodaceae</taxon>
        <taxon>Rhizopus</taxon>
    </lineage>
</organism>
<keyword evidence="2" id="KW-1185">Reference proteome</keyword>
<protein>
    <submittedName>
        <fullName evidence="1">Uncharacterized protein</fullName>
    </submittedName>
</protein>
<dbReference type="Proteomes" id="UP000009138">
    <property type="component" value="Unassembled WGS sequence"/>
</dbReference>